<evidence type="ECO:0000256" key="1">
    <source>
        <dbReference type="SAM" id="Coils"/>
    </source>
</evidence>
<organism evidence="2 3">
    <name type="scientific">Legionella busanensis</name>
    <dbReference type="NCBI Taxonomy" id="190655"/>
    <lineage>
        <taxon>Bacteria</taxon>
        <taxon>Pseudomonadati</taxon>
        <taxon>Pseudomonadota</taxon>
        <taxon>Gammaproteobacteria</taxon>
        <taxon>Legionellales</taxon>
        <taxon>Legionellaceae</taxon>
        <taxon>Legionella</taxon>
    </lineage>
</organism>
<dbReference type="RefSeq" id="WP_115331638.1">
    <property type="nucleotide sequence ID" value="NZ_CAAAHP010000002.1"/>
</dbReference>
<keyword evidence="1" id="KW-0175">Coiled coil</keyword>
<dbReference type="EMBL" id="UGOD01000001">
    <property type="protein sequence ID" value="STX52048.1"/>
    <property type="molecule type" value="Genomic_DNA"/>
</dbReference>
<name>A0A378JMY6_9GAMM</name>
<evidence type="ECO:0000313" key="3">
    <source>
        <dbReference type="Proteomes" id="UP000254794"/>
    </source>
</evidence>
<feature type="coiled-coil region" evidence="1">
    <location>
        <begin position="151"/>
        <end position="185"/>
    </location>
</feature>
<evidence type="ECO:0000313" key="2">
    <source>
        <dbReference type="EMBL" id="STX52048.1"/>
    </source>
</evidence>
<proteinExistence type="predicted"/>
<gene>
    <name evidence="2" type="ORF">NCTC13316_02152</name>
</gene>
<keyword evidence="3" id="KW-1185">Reference proteome</keyword>
<sequence length="430" mass="50978">MDNSIPNPGVLFKIMQFISLRAFLDKQLPSMFRLRVQNFFSFLPFVPSFRKEILELRALVNQSKSDKRNYSYCEYYKHNLSYFSSAFLKENNFSYSIEELAYLKQLNKQNSFKNIKENLPPVSVSQDEDNLINNSKLLNSYLVQVESFLKKDDFQEKIENLLKALENKELHIKLAKELISQARAKPYQPKLTQSALIIIDKLNFEQEQLVSQVFDDLKNDQALDNYYFYLIHKAETYKSTLFDLIDDLGSSKASKEPCLYKLQREFLQMKHPLNQLCDNGVIQEKEEAIDSFINHFNLWRDEHQAKLTTTALPDLQVKNLLQQITQCIEKIKGYIKILNESTFKKKYYQDQVADIKMRKLYYDRKEFEEDLEYNRIDKISEQRLYELYPNNNDFIKQLQKCKQQGIEVFDARELKHQEESGFSKASMLSI</sequence>
<dbReference type="Proteomes" id="UP000254794">
    <property type="component" value="Unassembled WGS sequence"/>
</dbReference>
<accession>A0A378JMY6</accession>
<protein>
    <submittedName>
        <fullName evidence="2">Uncharacterized protein</fullName>
    </submittedName>
</protein>
<reference evidence="2 3" key="1">
    <citation type="submission" date="2018-06" db="EMBL/GenBank/DDBJ databases">
        <authorList>
            <consortium name="Pathogen Informatics"/>
            <person name="Doyle S."/>
        </authorList>
    </citation>
    <scope>NUCLEOTIDE SEQUENCE [LARGE SCALE GENOMIC DNA]</scope>
    <source>
        <strain evidence="2 3">NCTC13316</strain>
    </source>
</reference>
<dbReference type="OrthoDB" id="5637306at2"/>
<dbReference type="AlphaFoldDB" id="A0A378JMY6"/>